<feature type="transmembrane region" description="Helical" evidence="1">
    <location>
        <begin position="35"/>
        <end position="53"/>
    </location>
</feature>
<feature type="transmembrane region" description="Helical" evidence="1">
    <location>
        <begin position="65"/>
        <end position="85"/>
    </location>
</feature>
<dbReference type="EMBL" id="JAWWNJ010000036">
    <property type="protein sequence ID" value="KAK7023244.1"/>
    <property type="molecule type" value="Genomic_DNA"/>
</dbReference>
<sequence length="270" mass="29262">MSLCPSISYSFCSFACYLCLPRLLAIDVYLLPLLSFPSLIGYIVIDIGVSLVPPPPAHSSYLLRVHTILYSHLSLCSLYLLVFYLRGPFHVVHSHTYSLSIYYPISPFFSSTSSPQAFVTPSFKLLKLLVLAPAYPALRSLAAGLVKCKHKLMGSLTYRSLPLPLYTSAASASAYLLSPLSSLGRCHPHDPSHPCPCVGSSSPCSRHLAVFKLDSLHAQDSGACSLAVLDAVAMWRGRRRNVAVGVDSGRGDLDVHNVEDDLKKAPGRSG</sequence>
<evidence type="ECO:0000313" key="2">
    <source>
        <dbReference type="EMBL" id="KAK7023244.1"/>
    </source>
</evidence>
<name>A0AAW0BCJ7_9AGAR</name>
<accession>A0AAW0BCJ7</accession>
<protein>
    <submittedName>
        <fullName evidence="2">Uncharacterized protein</fullName>
    </submittedName>
</protein>
<keyword evidence="1" id="KW-0472">Membrane</keyword>
<reference evidence="2 3" key="1">
    <citation type="journal article" date="2024" name="J Genomics">
        <title>Draft genome sequencing and assembly of Favolaschia claudopus CIRM-BRFM 2984 isolated from oak limbs.</title>
        <authorList>
            <person name="Navarro D."/>
            <person name="Drula E."/>
            <person name="Chaduli D."/>
            <person name="Cazenave R."/>
            <person name="Ahrendt S."/>
            <person name="Wang J."/>
            <person name="Lipzen A."/>
            <person name="Daum C."/>
            <person name="Barry K."/>
            <person name="Grigoriev I.V."/>
            <person name="Favel A."/>
            <person name="Rosso M.N."/>
            <person name="Martin F."/>
        </authorList>
    </citation>
    <scope>NUCLEOTIDE SEQUENCE [LARGE SCALE GENOMIC DNA]</scope>
    <source>
        <strain evidence="2 3">CIRM-BRFM 2984</strain>
    </source>
</reference>
<evidence type="ECO:0000256" key="1">
    <source>
        <dbReference type="SAM" id="Phobius"/>
    </source>
</evidence>
<evidence type="ECO:0000313" key="3">
    <source>
        <dbReference type="Proteomes" id="UP001362999"/>
    </source>
</evidence>
<keyword evidence="3" id="KW-1185">Reference proteome</keyword>
<proteinExistence type="predicted"/>
<dbReference type="Proteomes" id="UP001362999">
    <property type="component" value="Unassembled WGS sequence"/>
</dbReference>
<organism evidence="2 3">
    <name type="scientific">Favolaschia claudopus</name>
    <dbReference type="NCBI Taxonomy" id="2862362"/>
    <lineage>
        <taxon>Eukaryota</taxon>
        <taxon>Fungi</taxon>
        <taxon>Dikarya</taxon>
        <taxon>Basidiomycota</taxon>
        <taxon>Agaricomycotina</taxon>
        <taxon>Agaricomycetes</taxon>
        <taxon>Agaricomycetidae</taxon>
        <taxon>Agaricales</taxon>
        <taxon>Marasmiineae</taxon>
        <taxon>Mycenaceae</taxon>
        <taxon>Favolaschia</taxon>
    </lineage>
</organism>
<dbReference type="AlphaFoldDB" id="A0AAW0BCJ7"/>
<gene>
    <name evidence="2" type="ORF">R3P38DRAFT_3195259</name>
</gene>
<keyword evidence="1" id="KW-1133">Transmembrane helix</keyword>
<comment type="caution">
    <text evidence="2">The sequence shown here is derived from an EMBL/GenBank/DDBJ whole genome shotgun (WGS) entry which is preliminary data.</text>
</comment>
<keyword evidence="1" id="KW-0812">Transmembrane</keyword>